<dbReference type="RefSeq" id="WP_103718132.1">
    <property type="nucleotide sequence ID" value="NZ_PQFZ01000005.1"/>
</dbReference>
<gene>
    <name evidence="2" type="ORF">CYD53_105176</name>
</gene>
<dbReference type="InterPro" id="IPR037523">
    <property type="entry name" value="VOC_core"/>
</dbReference>
<keyword evidence="2" id="KW-0456">Lyase</keyword>
<dbReference type="PANTHER" id="PTHR35006">
    <property type="entry name" value="GLYOXALASE FAMILY PROTEIN (AFU_ORTHOLOGUE AFUA_5G14830)"/>
    <property type="match status" value="1"/>
</dbReference>
<dbReference type="PROSITE" id="PS51819">
    <property type="entry name" value="VOC"/>
    <property type="match status" value="1"/>
</dbReference>
<feature type="domain" description="VOC" evidence="1">
    <location>
        <begin position="1"/>
        <end position="122"/>
    </location>
</feature>
<keyword evidence="2" id="KW-0560">Oxidoreductase</keyword>
<evidence type="ECO:0000313" key="2">
    <source>
        <dbReference type="EMBL" id="POR52511.1"/>
    </source>
</evidence>
<dbReference type="InterPro" id="IPR029068">
    <property type="entry name" value="Glyas_Bleomycin-R_OHBP_Dase"/>
</dbReference>
<dbReference type="InterPro" id="IPR004360">
    <property type="entry name" value="Glyas_Fos-R_dOase_dom"/>
</dbReference>
<comment type="caution">
    <text evidence="2">The sequence shown here is derived from an EMBL/GenBank/DDBJ whole genome shotgun (WGS) entry which is preliminary data.</text>
</comment>
<dbReference type="OrthoDB" id="9807407at2"/>
<evidence type="ECO:0000259" key="1">
    <source>
        <dbReference type="PROSITE" id="PS51819"/>
    </source>
</evidence>
<dbReference type="EMBL" id="PQFZ01000005">
    <property type="protein sequence ID" value="POR52511.1"/>
    <property type="molecule type" value="Genomic_DNA"/>
</dbReference>
<keyword evidence="2" id="KW-0223">Dioxygenase</keyword>
<name>A0A2S4MCX8_9HYPH</name>
<dbReference type="CDD" id="cd07262">
    <property type="entry name" value="VOC_like"/>
    <property type="match status" value="1"/>
</dbReference>
<dbReference type="SUPFAM" id="SSF54593">
    <property type="entry name" value="Glyoxalase/Bleomycin resistance protein/Dihydroxybiphenyl dioxygenase"/>
    <property type="match status" value="1"/>
</dbReference>
<protein>
    <submittedName>
        <fullName evidence="2">Catechol 2,3-dioxygenase-like lactoylglutathione lyase family enzyme</fullName>
    </submittedName>
</protein>
<dbReference type="AlphaFoldDB" id="A0A2S4MCX8"/>
<sequence length="125" mass="13245">MIDHVSVGTNDIVRARIFYDAVLDRLGLRLIKSSARSADYGVSAILFSVETPHDGKQASAGNGSHIAFLAGGRDVVDAFHDIALAHGGSDAGPPGLRPEYDAHYYGAFVFDPDGNKIEAVTRSST</sequence>
<reference evidence="2 3" key="1">
    <citation type="submission" date="2018-01" db="EMBL/GenBank/DDBJ databases">
        <title>Genomic Encyclopedia of Type Strains, Phase III (KMG-III): the genomes of soil and plant-associated and newly described type strains.</title>
        <authorList>
            <person name="Whitman W."/>
        </authorList>
    </citation>
    <scope>NUCLEOTIDE SEQUENCE [LARGE SCALE GENOMIC DNA]</scope>
    <source>
        <strain evidence="2 3">1131</strain>
    </source>
</reference>
<dbReference type="GO" id="GO:0016829">
    <property type="term" value="F:lyase activity"/>
    <property type="evidence" value="ECO:0007669"/>
    <property type="project" value="UniProtKB-KW"/>
</dbReference>
<dbReference type="Pfam" id="PF00903">
    <property type="entry name" value="Glyoxalase"/>
    <property type="match status" value="1"/>
</dbReference>
<proteinExistence type="predicted"/>
<dbReference type="PANTHER" id="PTHR35006:SF4">
    <property type="entry name" value="BLR7706 PROTEIN"/>
    <property type="match status" value="1"/>
</dbReference>
<accession>A0A2S4MCX8</accession>
<dbReference type="GO" id="GO:0051213">
    <property type="term" value="F:dioxygenase activity"/>
    <property type="evidence" value="ECO:0007669"/>
    <property type="project" value="UniProtKB-KW"/>
</dbReference>
<dbReference type="Gene3D" id="3.10.180.10">
    <property type="entry name" value="2,3-Dihydroxybiphenyl 1,2-Dioxygenase, domain 1"/>
    <property type="match status" value="1"/>
</dbReference>
<evidence type="ECO:0000313" key="3">
    <source>
        <dbReference type="Proteomes" id="UP000236919"/>
    </source>
</evidence>
<dbReference type="Proteomes" id="UP000236919">
    <property type="component" value="Unassembled WGS sequence"/>
</dbReference>
<keyword evidence="3" id="KW-1185">Reference proteome</keyword>
<organism evidence="2 3">
    <name type="scientific">Bosea psychrotolerans</name>
    <dbReference type="NCBI Taxonomy" id="1871628"/>
    <lineage>
        <taxon>Bacteria</taxon>
        <taxon>Pseudomonadati</taxon>
        <taxon>Pseudomonadota</taxon>
        <taxon>Alphaproteobacteria</taxon>
        <taxon>Hyphomicrobiales</taxon>
        <taxon>Boseaceae</taxon>
        <taxon>Bosea</taxon>
    </lineage>
</organism>